<gene>
    <name evidence="9" type="ORF">OHV25_08910</name>
</gene>
<evidence type="ECO:0000313" key="9">
    <source>
        <dbReference type="EMBL" id="WTU39687.1"/>
    </source>
</evidence>
<dbReference type="EMBL" id="CP108253">
    <property type="protein sequence ID" value="WTU39687.1"/>
    <property type="molecule type" value="Genomic_DNA"/>
</dbReference>
<feature type="transmembrane region" description="Helical" evidence="8">
    <location>
        <begin position="27"/>
        <end position="48"/>
    </location>
</feature>
<feature type="transmembrane region" description="Helical" evidence="8">
    <location>
        <begin position="289"/>
        <end position="307"/>
    </location>
</feature>
<comment type="subcellular location">
    <subcellularLocation>
        <location evidence="1">Cell membrane</location>
        <topology evidence="1">Multi-pass membrane protein</topology>
    </subcellularLocation>
</comment>
<accession>A0AAU2GV35</accession>
<dbReference type="GO" id="GO:0009103">
    <property type="term" value="P:lipopolysaccharide biosynthetic process"/>
    <property type="evidence" value="ECO:0007669"/>
    <property type="project" value="UniProtKB-ARBA"/>
</dbReference>
<keyword evidence="2" id="KW-1003">Cell membrane</keyword>
<evidence type="ECO:0008006" key="10">
    <source>
        <dbReference type="Google" id="ProtNLM"/>
    </source>
</evidence>
<reference evidence="9" key="1">
    <citation type="submission" date="2022-10" db="EMBL/GenBank/DDBJ databases">
        <title>The complete genomes of actinobacterial strains from the NBC collection.</title>
        <authorList>
            <person name="Joergensen T.S."/>
            <person name="Alvarez Arevalo M."/>
            <person name="Sterndorff E.B."/>
            <person name="Faurdal D."/>
            <person name="Vuksanovic O."/>
            <person name="Mourched A.-S."/>
            <person name="Charusanti P."/>
            <person name="Shaw S."/>
            <person name="Blin K."/>
            <person name="Weber T."/>
        </authorList>
    </citation>
    <scope>NUCLEOTIDE SEQUENCE</scope>
    <source>
        <strain evidence="9">NBC_00060</strain>
    </source>
</reference>
<evidence type="ECO:0000256" key="8">
    <source>
        <dbReference type="SAM" id="Phobius"/>
    </source>
</evidence>
<evidence type="ECO:0000256" key="5">
    <source>
        <dbReference type="ARBA" id="ARBA00022692"/>
    </source>
</evidence>
<keyword evidence="5 8" id="KW-0812">Transmembrane</keyword>
<feature type="transmembrane region" description="Helical" evidence="8">
    <location>
        <begin position="99"/>
        <end position="117"/>
    </location>
</feature>
<sequence length="514" mass="54446">MAAADQATRSAPIREAARPPRRDTVRLALVGVVLALACGAVQLATGAWRLPLGWDETVYVSQVDPRVPDAFFSEPRARGISWLAAPAAQLTGSVPVLRAWMLLLAAAGLTLAFRPWLTLVGRRVVLLAAVLFAGLWVVQFYAGEVMPNLYVAYGALAGAGWFLRAAGDRDGRRGPLFAVALSVAFTALVRPYDGGYLAVALLAAVLAVRAWRRTRLAVAVLGGLAVGVLPWVIEAYLRFGGLLERVHGAGEAQGGLSLHNALGMNLMTLNGPLLCRPCTSGWPNPQVSAVWWLALPPLAALGVLCAARAGRARTALLAVWCAAVLGVPYLFGIGYAAPRFLIPAYALLALVVAECAASAVEAARGRWRPVVVAAVAVCLGLQLWGQYGIMDRRTARQQALRSDDQWLVARLAEYGIRPPCTVVGEQSQPQAFYGGCSSQASDRADRTQTVPGIVAAARRTPLALVQAAPSPPAYARSWPGHKVVTPRTGTVWYVFLAPAPESAPRALGARRAAS</sequence>
<name>A0AAU2GV35_9ACTN</name>
<dbReference type="InterPro" id="IPR050297">
    <property type="entry name" value="LipidA_mod_glycosyltrf_83"/>
</dbReference>
<protein>
    <recommendedName>
        <fullName evidence="10">Glycosyltransferase RgtA/B/C/D-like domain-containing protein</fullName>
    </recommendedName>
</protein>
<organism evidence="9">
    <name type="scientific">Streptomyces sp. NBC_00060</name>
    <dbReference type="NCBI Taxonomy" id="2975636"/>
    <lineage>
        <taxon>Bacteria</taxon>
        <taxon>Bacillati</taxon>
        <taxon>Actinomycetota</taxon>
        <taxon>Actinomycetes</taxon>
        <taxon>Kitasatosporales</taxon>
        <taxon>Streptomycetaceae</taxon>
        <taxon>Streptomyces</taxon>
    </lineage>
</organism>
<feature type="transmembrane region" description="Helical" evidence="8">
    <location>
        <begin position="342"/>
        <end position="363"/>
    </location>
</feature>
<keyword evidence="3" id="KW-0328">Glycosyltransferase</keyword>
<dbReference type="GO" id="GO:0005886">
    <property type="term" value="C:plasma membrane"/>
    <property type="evidence" value="ECO:0007669"/>
    <property type="project" value="UniProtKB-SubCell"/>
</dbReference>
<evidence type="ECO:0000256" key="2">
    <source>
        <dbReference type="ARBA" id="ARBA00022475"/>
    </source>
</evidence>
<keyword evidence="6 8" id="KW-1133">Transmembrane helix</keyword>
<evidence type="ECO:0000256" key="3">
    <source>
        <dbReference type="ARBA" id="ARBA00022676"/>
    </source>
</evidence>
<keyword evidence="4" id="KW-0808">Transferase</keyword>
<feature type="transmembrane region" description="Helical" evidence="8">
    <location>
        <begin position="195"/>
        <end position="211"/>
    </location>
</feature>
<dbReference type="AlphaFoldDB" id="A0AAU2GV35"/>
<dbReference type="PANTHER" id="PTHR33908:SF11">
    <property type="entry name" value="MEMBRANE PROTEIN"/>
    <property type="match status" value="1"/>
</dbReference>
<evidence type="ECO:0000256" key="6">
    <source>
        <dbReference type="ARBA" id="ARBA00022989"/>
    </source>
</evidence>
<feature type="transmembrane region" description="Helical" evidence="8">
    <location>
        <begin position="314"/>
        <end position="336"/>
    </location>
</feature>
<feature type="transmembrane region" description="Helical" evidence="8">
    <location>
        <begin position="124"/>
        <end position="142"/>
    </location>
</feature>
<dbReference type="GO" id="GO:0016763">
    <property type="term" value="F:pentosyltransferase activity"/>
    <property type="evidence" value="ECO:0007669"/>
    <property type="project" value="TreeGrafter"/>
</dbReference>
<keyword evidence="7 8" id="KW-0472">Membrane</keyword>
<evidence type="ECO:0000256" key="1">
    <source>
        <dbReference type="ARBA" id="ARBA00004651"/>
    </source>
</evidence>
<feature type="transmembrane region" description="Helical" evidence="8">
    <location>
        <begin position="370"/>
        <end position="389"/>
    </location>
</feature>
<evidence type="ECO:0000256" key="7">
    <source>
        <dbReference type="ARBA" id="ARBA00023136"/>
    </source>
</evidence>
<feature type="transmembrane region" description="Helical" evidence="8">
    <location>
        <begin position="216"/>
        <end position="233"/>
    </location>
</feature>
<proteinExistence type="predicted"/>
<dbReference type="PANTHER" id="PTHR33908">
    <property type="entry name" value="MANNOSYLTRANSFERASE YKCB-RELATED"/>
    <property type="match status" value="1"/>
</dbReference>
<evidence type="ECO:0000256" key="4">
    <source>
        <dbReference type="ARBA" id="ARBA00022679"/>
    </source>
</evidence>